<gene>
    <name evidence="2" type="ORF">g.23437</name>
</gene>
<evidence type="ECO:0000256" key="1">
    <source>
        <dbReference type="SAM" id="SignalP"/>
    </source>
</evidence>
<feature type="chain" id="PRO_5008582158" description="MACPF domain-containing protein" evidence="1">
    <location>
        <begin position="19"/>
        <end position="344"/>
    </location>
</feature>
<reference evidence="2" key="1">
    <citation type="submission" date="2015-11" db="EMBL/GenBank/DDBJ databases">
        <title>De novo transcriptome assembly of four potential Pierce s Disease insect vectors from Arizona vineyards.</title>
        <authorList>
            <person name="Tassone E.E."/>
        </authorList>
    </citation>
    <scope>NUCLEOTIDE SEQUENCE</scope>
</reference>
<feature type="signal peptide" evidence="1">
    <location>
        <begin position="1"/>
        <end position="18"/>
    </location>
</feature>
<name>A0A1B6EJS8_9HEMI</name>
<sequence length="344" mass="39021">MLNVLLVVLTSLTLPAAAQIRVGGAINLFGRYGYLSISMKVVPRNETDQSWVFREPIVDVFKNVPVRSSLSAKVASNPLIQGDFHMEFCDNVRQLLQAYFRDFAVERLDRPWQAFTGSWPPSAVARNLGLNASFVTGRHSYVLVRLARHREASRVQEDAAMTPNNSELHEAVARQAALVTPGDTASVIEFIKSFGSHYVRSFVTGNTLFQVFVYSPAIYSRIKEVMKVRGVSALSAEEIDSYFSPWYAEHTGRILAASGNTTLENWAEENLRTQFYFFVYSSLIKLHHQDSSELLRDLNHLMGNEALLQLDLRTLAPVFKDPARRQWFEEVIDNNLKLWEVNMT</sequence>
<protein>
    <recommendedName>
        <fullName evidence="3">MACPF domain-containing protein</fullName>
    </recommendedName>
</protein>
<evidence type="ECO:0000313" key="2">
    <source>
        <dbReference type="EMBL" id="JAS38142.1"/>
    </source>
</evidence>
<dbReference type="AlphaFoldDB" id="A0A1B6EJS8"/>
<organism evidence="2">
    <name type="scientific">Cuerna arida</name>
    <dbReference type="NCBI Taxonomy" id="1464854"/>
    <lineage>
        <taxon>Eukaryota</taxon>
        <taxon>Metazoa</taxon>
        <taxon>Ecdysozoa</taxon>
        <taxon>Arthropoda</taxon>
        <taxon>Hexapoda</taxon>
        <taxon>Insecta</taxon>
        <taxon>Pterygota</taxon>
        <taxon>Neoptera</taxon>
        <taxon>Paraneoptera</taxon>
        <taxon>Hemiptera</taxon>
        <taxon>Auchenorrhyncha</taxon>
        <taxon>Membracoidea</taxon>
        <taxon>Cicadellidae</taxon>
        <taxon>Cicadellinae</taxon>
        <taxon>Proconiini</taxon>
        <taxon>Cuerna</taxon>
    </lineage>
</organism>
<accession>A0A1B6EJS8</accession>
<evidence type="ECO:0008006" key="3">
    <source>
        <dbReference type="Google" id="ProtNLM"/>
    </source>
</evidence>
<keyword evidence="1" id="KW-0732">Signal</keyword>
<dbReference type="EMBL" id="GECZ01031627">
    <property type="protein sequence ID" value="JAS38142.1"/>
    <property type="molecule type" value="Transcribed_RNA"/>
</dbReference>
<proteinExistence type="predicted"/>